<dbReference type="PANTHER" id="PTHR40457:SF1">
    <property type="entry name" value="PHOSPHOLIPASE A1"/>
    <property type="match status" value="1"/>
</dbReference>
<evidence type="ECO:0000256" key="17">
    <source>
        <dbReference type="ARBA" id="ARBA00023237"/>
    </source>
</evidence>
<evidence type="ECO:0000313" key="20">
    <source>
        <dbReference type="Proteomes" id="UP001139646"/>
    </source>
</evidence>
<evidence type="ECO:0000256" key="4">
    <source>
        <dbReference type="ARBA" id="ARBA00011702"/>
    </source>
</evidence>
<comment type="catalytic activity">
    <reaction evidence="1 18">
        <text>a 1,2-diacyl-sn-glycero-3-phosphocholine + H2O = a 2-acyl-sn-glycero-3-phosphocholine + a fatty acid + H(+)</text>
        <dbReference type="Rhea" id="RHEA:18689"/>
        <dbReference type="ChEBI" id="CHEBI:15377"/>
        <dbReference type="ChEBI" id="CHEBI:15378"/>
        <dbReference type="ChEBI" id="CHEBI:28868"/>
        <dbReference type="ChEBI" id="CHEBI:57643"/>
        <dbReference type="ChEBI" id="CHEBI:57875"/>
        <dbReference type="EC" id="3.1.1.32"/>
    </reaction>
</comment>
<evidence type="ECO:0000313" key="19">
    <source>
        <dbReference type="EMBL" id="MCI2285611.1"/>
    </source>
</evidence>
<evidence type="ECO:0000256" key="8">
    <source>
        <dbReference type="ARBA" id="ARBA00022452"/>
    </source>
</evidence>
<evidence type="ECO:0000256" key="7">
    <source>
        <dbReference type="ARBA" id="ARBA00021726"/>
    </source>
</evidence>
<dbReference type="EC" id="3.1.1.32" evidence="5 18"/>
<dbReference type="EMBL" id="JAKKSL010000005">
    <property type="protein sequence ID" value="MCI2285611.1"/>
    <property type="molecule type" value="Genomic_DNA"/>
</dbReference>
<feature type="signal peptide" evidence="18">
    <location>
        <begin position="1"/>
        <end position="20"/>
    </location>
</feature>
<reference evidence="19" key="1">
    <citation type="submission" date="2022-01" db="EMBL/GenBank/DDBJ databases">
        <title>Colwellia maritima, isolated from seawater.</title>
        <authorList>
            <person name="Kristyanto S."/>
            <person name="Jung J."/>
            <person name="Jeon C.O."/>
        </authorList>
    </citation>
    <scope>NUCLEOTIDE SEQUENCE</scope>
    <source>
        <strain evidence="19">MSW7</strain>
    </source>
</reference>
<comment type="function">
    <text evidence="18">Hydrolysis of phosphatidylcholine with phospholipase A2 (EC 3.1.1.4) and phospholipase A1 (EC 3.1.1.32) activities.</text>
</comment>
<comment type="caution">
    <text evidence="19">The sequence shown here is derived from an EMBL/GenBank/DDBJ whole genome shotgun (WGS) entry which is preliminary data.</text>
</comment>
<dbReference type="EC" id="3.1.1.4" evidence="6 18"/>
<evidence type="ECO:0000256" key="16">
    <source>
        <dbReference type="ARBA" id="ARBA00023136"/>
    </source>
</evidence>
<evidence type="ECO:0000256" key="18">
    <source>
        <dbReference type="RuleBase" id="RU366027"/>
    </source>
</evidence>
<dbReference type="CDD" id="cd00541">
    <property type="entry name" value="OMPLA"/>
    <property type="match status" value="1"/>
</dbReference>
<name>A0ABS9X7Y7_9GAMM</name>
<dbReference type="Proteomes" id="UP001139646">
    <property type="component" value="Unassembled WGS sequence"/>
</dbReference>
<evidence type="ECO:0000256" key="1">
    <source>
        <dbReference type="ARBA" id="ARBA00000111"/>
    </source>
</evidence>
<keyword evidence="16" id="KW-0472">Membrane</keyword>
<dbReference type="PANTHER" id="PTHR40457">
    <property type="entry name" value="PHOSPHOLIPASE A1"/>
    <property type="match status" value="1"/>
</dbReference>
<keyword evidence="10 18" id="KW-0479">Metal-binding</keyword>
<evidence type="ECO:0000256" key="11">
    <source>
        <dbReference type="ARBA" id="ARBA00022729"/>
    </source>
</evidence>
<proteinExistence type="inferred from homology"/>
<evidence type="ECO:0000256" key="10">
    <source>
        <dbReference type="ARBA" id="ARBA00022723"/>
    </source>
</evidence>
<evidence type="ECO:0000256" key="2">
    <source>
        <dbReference type="ARBA" id="ARBA00001604"/>
    </source>
</evidence>
<accession>A0ABS9X7Y7</accession>
<feature type="chain" id="PRO_5044964822" description="Phospholipase A1" evidence="18">
    <location>
        <begin position="21"/>
        <end position="337"/>
    </location>
</feature>
<protein>
    <recommendedName>
        <fullName evidence="7 18">Phospholipase A1</fullName>
        <ecNumber evidence="5 18">3.1.1.32</ecNumber>
        <ecNumber evidence="6 18">3.1.1.4</ecNumber>
    </recommendedName>
    <alternativeName>
        <fullName evidence="18">Phosphatidylcholine 1-acylhydrolase</fullName>
    </alternativeName>
</protein>
<evidence type="ECO:0000256" key="9">
    <source>
        <dbReference type="ARBA" id="ARBA00022692"/>
    </source>
</evidence>
<dbReference type="RefSeq" id="WP_242288484.1">
    <property type="nucleotide sequence ID" value="NZ_JAKKSL010000005.1"/>
</dbReference>
<comment type="catalytic activity">
    <reaction evidence="2 18">
        <text>a 1,2-diacyl-sn-glycero-3-phosphocholine + H2O = a 1-acyl-sn-glycero-3-phosphocholine + a fatty acid + H(+)</text>
        <dbReference type="Rhea" id="RHEA:15801"/>
        <dbReference type="ChEBI" id="CHEBI:15377"/>
        <dbReference type="ChEBI" id="CHEBI:15378"/>
        <dbReference type="ChEBI" id="CHEBI:28868"/>
        <dbReference type="ChEBI" id="CHEBI:57643"/>
        <dbReference type="ChEBI" id="CHEBI:58168"/>
        <dbReference type="EC" id="3.1.1.4"/>
    </reaction>
</comment>
<keyword evidence="15 18" id="KW-0443">Lipid metabolism</keyword>
<evidence type="ECO:0000256" key="12">
    <source>
        <dbReference type="ARBA" id="ARBA00022801"/>
    </source>
</evidence>
<organism evidence="19 20">
    <name type="scientific">Colwellia maritima</name>
    <dbReference type="NCBI Taxonomy" id="2912588"/>
    <lineage>
        <taxon>Bacteria</taxon>
        <taxon>Pseudomonadati</taxon>
        <taxon>Pseudomonadota</taxon>
        <taxon>Gammaproteobacteria</taxon>
        <taxon>Alteromonadales</taxon>
        <taxon>Colwelliaceae</taxon>
        <taxon>Colwellia</taxon>
    </lineage>
</organism>
<evidence type="ECO:0000256" key="15">
    <source>
        <dbReference type="ARBA" id="ARBA00023098"/>
    </source>
</evidence>
<dbReference type="InterPro" id="IPR036541">
    <property type="entry name" value="PLipase_A1_sf"/>
</dbReference>
<keyword evidence="14 18" id="KW-0442">Lipid degradation</keyword>
<dbReference type="Pfam" id="PF02253">
    <property type="entry name" value="PLA1"/>
    <property type="match status" value="1"/>
</dbReference>
<keyword evidence="12 18" id="KW-0378">Hydrolase</keyword>
<keyword evidence="20" id="KW-1185">Reference proteome</keyword>
<dbReference type="PRINTS" id="PR01486">
    <property type="entry name" value="PHPHLIPASEA1"/>
</dbReference>
<keyword evidence="11 18" id="KW-0732">Signal</keyword>
<keyword evidence="13 18" id="KW-0106">Calcium</keyword>
<comment type="cofactor">
    <cofactor evidence="18">
        <name>Ca(2+)</name>
        <dbReference type="ChEBI" id="CHEBI:29108"/>
    </cofactor>
    <text evidence="18">Binds 1 Ca(2+) ion per monomer. In the dimeric form the Ca(2+) is bound by different amino acids with binding of each Ca(2+) shared with ligands coming from each monomer. The Ca(2+) ion may have a role in catalysis.</text>
</comment>
<evidence type="ECO:0000256" key="14">
    <source>
        <dbReference type="ARBA" id="ARBA00022963"/>
    </source>
</evidence>
<evidence type="ECO:0000256" key="5">
    <source>
        <dbReference type="ARBA" id="ARBA00013179"/>
    </source>
</evidence>
<evidence type="ECO:0000256" key="13">
    <source>
        <dbReference type="ARBA" id="ARBA00022837"/>
    </source>
</evidence>
<keyword evidence="8" id="KW-1134">Transmembrane beta strand</keyword>
<dbReference type="SUPFAM" id="SSF56931">
    <property type="entry name" value="Outer membrane phospholipase A (OMPLA)"/>
    <property type="match status" value="1"/>
</dbReference>
<dbReference type="InterPro" id="IPR003187">
    <property type="entry name" value="PLipase_A1"/>
</dbReference>
<keyword evidence="9" id="KW-0812">Transmembrane</keyword>
<gene>
    <name evidence="19" type="ORF">L3081_22270</name>
</gene>
<evidence type="ECO:0000256" key="3">
    <source>
        <dbReference type="ARBA" id="ARBA00010525"/>
    </source>
</evidence>
<dbReference type="Gene3D" id="2.40.230.10">
    <property type="entry name" value="Phospholipase A1"/>
    <property type="match status" value="1"/>
</dbReference>
<comment type="subunit">
    <text evidence="4 18">Homodimer; dimerization is reversible, and the dimeric form is the active one.</text>
</comment>
<keyword evidence="17 18" id="KW-0998">Cell outer membrane</keyword>
<sequence>MLKLPFLCFISLSFSTTLFAYEQTFEDVFQACLFETIKTTDKNQTLQQIENQCEKAILKSQLGNQELGALSTRMIKERQEAFNPYVITPHKMNYILPVSISDGINTEVYNEYSNWAEEIKDVEAKFQLSIKVPLTSGSILNIGDQLYFGFTLESWWQLYTGKLSRPFRETNYQPEFFYFTPTNWHPFSTNTALVFGFEHQSNGRSELLSRSRNRVYVTFLFEKNNFAFSLRSWYRIPEGNKVTTQDTIGDDNPDIDKYMGHFELGLAYDWRKNYEVSLKFRENFAAHHGAIELGFTFPLWGKLRGYAQYFNGYGESLIDYNYKQQSFGIGFALTDLL</sequence>
<evidence type="ECO:0000256" key="6">
    <source>
        <dbReference type="ARBA" id="ARBA00013278"/>
    </source>
</evidence>
<comment type="subcellular location">
    <subcellularLocation>
        <location evidence="18">Cell outer membrane</location>
        <topology evidence="18">Multi-pass membrane protein</topology>
    </subcellularLocation>
    <text evidence="18">One of the very few enzymes located there.</text>
</comment>
<comment type="similarity">
    <text evidence="3 18">Belongs to the phospholipase A1 family.</text>
</comment>